<dbReference type="OrthoDB" id="3356051at2"/>
<evidence type="ECO:0000259" key="1">
    <source>
        <dbReference type="Pfam" id="PF01494"/>
    </source>
</evidence>
<dbReference type="PRINTS" id="PR00420">
    <property type="entry name" value="RNGMNOXGNASE"/>
</dbReference>
<comment type="caution">
    <text evidence="2">The sequence shown here is derived from an EMBL/GenBank/DDBJ whole genome shotgun (WGS) entry which is preliminary data.</text>
</comment>
<gene>
    <name evidence="2" type="ORF">FAB82_16170</name>
</gene>
<evidence type="ECO:0000313" key="2">
    <source>
        <dbReference type="EMBL" id="THV40227.1"/>
    </source>
</evidence>
<dbReference type="InterPro" id="IPR036188">
    <property type="entry name" value="FAD/NAD-bd_sf"/>
</dbReference>
<dbReference type="AlphaFoldDB" id="A0A4S8Q773"/>
<dbReference type="SUPFAM" id="SSF51905">
    <property type="entry name" value="FAD/NAD(P)-binding domain"/>
    <property type="match status" value="1"/>
</dbReference>
<dbReference type="Pfam" id="PF01494">
    <property type="entry name" value="FAD_binding_3"/>
    <property type="match status" value="1"/>
</dbReference>
<evidence type="ECO:0000313" key="3">
    <source>
        <dbReference type="Proteomes" id="UP000308760"/>
    </source>
</evidence>
<reference evidence="3" key="1">
    <citation type="submission" date="2019-04" db="EMBL/GenBank/DDBJ databases">
        <title>Nocardioides xinjiangensis sp. nov.</title>
        <authorList>
            <person name="Liu S."/>
        </authorList>
    </citation>
    <scope>NUCLEOTIDE SEQUENCE [LARGE SCALE GENOMIC DNA]</scope>
    <source>
        <strain evidence="3">18</strain>
    </source>
</reference>
<dbReference type="Proteomes" id="UP000308760">
    <property type="component" value="Unassembled WGS sequence"/>
</dbReference>
<name>A0A4S8Q773_9ACTN</name>
<feature type="domain" description="FAD-binding" evidence="1">
    <location>
        <begin position="2"/>
        <end position="334"/>
    </location>
</feature>
<organism evidence="2 3">
    <name type="scientific">Glycomyces buryatensis</name>
    <dbReference type="NCBI Taxonomy" id="2570927"/>
    <lineage>
        <taxon>Bacteria</taxon>
        <taxon>Bacillati</taxon>
        <taxon>Actinomycetota</taxon>
        <taxon>Actinomycetes</taxon>
        <taxon>Glycomycetales</taxon>
        <taxon>Glycomycetaceae</taxon>
        <taxon>Glycomyces</taxon>
    </lineage>
</organism>
<dbReference type="RefSeq" id="WP_136535572.1">
    <property type="nucleotide sequence ID" value="NZ_STGY01000057.1"/>
</dbReference>
<dbReference type="Gene3D" id="3.30.9.10">
    <property type="entry name" value="D-Amino Acid Oxidase, subunit A, domain 2"/>
    <property type="match status" value="1"/>
</dbReference>
<keyword evidence="3" id="KW-1185">Reference proteome</keyword>
<protein>
    <submittedName>
        <fullName evidence="2">FAD-dependent oxidoreductase</fullName>
    </submittedName>
</protein>
<dbReference type="EMBL" id="STGY01000057">
    <property type="protein sequence ID" value="THV40227.1"/>
    <property type="molecule type" value="Genomic_DNA"/>
</dbReference>
<dbReference type="InterPro" id="IPR002938">
    <property type="entry name" value="FAD-bd"/>
</dbReference>
<dbReference type="PANTHER" id="PTHR46865:SF8">
    <property type="entry name" value="POSSIBLE OXIDOREDUCTASE"/>
    <property type="match status" value="1"/>
</dbReference>
<proteinExistence type="predicted"/>
<dbReference type="PANTHER" id="PTHR46865">
    <property type="entry name" value="OXIDOREDUCTASE-RELATED"/>
    <property type="match status" value="1"/>
</dbReference>
<dbReference type="InterPro" id="IPR051704">
    <property type="entry name" value="FAD_aromatic-hydroxylase"/>
</dbReference>
<dbReference type="Gene3D" id="3.50.50.60">
    <property type="entry name" value="FAD/NAD(P)-binding domain"/>
    <property type="match status" value="1"/>
</dbReference>
<sequence length="388" mass="42656">MKAVICGAGIAGLALANRLHHHGWEVHVVDHAPGPRTQGYMIDLSGPGYEALTAMGLHDELRQFASPVTEFRYIDGSGGTTVRLDYSIFAKALNGELVSIMRPALERMLRESLSDSVDLRYRTTIDHIDGNRARLSDGTAIDADLIVGADGVHSRVRSLVFGSEQDYLRYLNMHTGAFVFTDSEVFEQVCGQFVLTETLNRQMGFYGLTDNRVAAFTVHRTPDTTLPADPREALRREYAGMGGLAERALAQCPAPDEVYYDQVAQIDLPRCSDGPVILIGDAAYAVSLIAGQGASLGIAGAYVLAERLHHASSVAEGITEYEARWRPVASEIQQSARDRVTEWFLPRTSTKLLLRRWGFRAMRLPGLDRIMVGSLFPKNHKPISELAA</sequence>
<reference evidence="2 3" key="2">
    <citation type="submission" date="2019-05" db="EMBL/GenBank/DDBJ databases">
        <title>Glycomyces buryatensis sp. nov.</title>
        <authorList>
            <person name="Nikitina E."/>
        </authorList>
    </citation>
    <scope>NUCLEOTIDE SEQUENCE [LARGE SCALE GENOMIC DNA]</scope>
    <source>
        <strain evidence="2 3">18</strain>
    </source>
</reference>
<accession>A0A4S8Q773</accession>
<dbReference type="GO" id="GO:0071949">
    <property type="term" value="F:FAD binding"/>
    <property type="evidence" value="ECO:0007669"/>
    <property type="project" value="InterPro"/>
</dbReference>